<dbReference type="OrthoDB" id="774308at2759"/>
<evidence type="ECO:0000313" key="2">
    <source>
        <dbReference type="Proteomes" id="UP001055439"/>
    </source>
</evidence>
<proteinExistence type="predicted"/>
<name>A0A9E7GY42_9LILI</name>
<dbReference type="Proteomes" id="UP001055439">
    <property type="component" value="Chromosome 8"/>
</dbReference>
<reference evidence="1" key="1">
    <citation type="submission" date="2022-05" db="EMBL/GenBank/DDBJ databases">
        <title>The Musa troglodytarum L. genome provides insights into the mechanism of non-climacteric behaviour and enrichment of carotenoids.</title>
        <authorList>
            <person name="Wang J."/>
        </authorList>
    </citation>
    <scope>NUCLEOTIDE SEQUENCE</scope>
    <source>
        <tissue evidence="1">Leaf</tissue>
    </source>
</reference>
<gene>
    <name evidence="1" type="ORF">MUK42_10949</name>
</gene>
<keyword evidence="2" id="KW-1185">Reference proteome</keyword>
<dbReference type="EMBL" id="CP097510">
    <property type="protein sequence ID" value="URE23290.1"/>
    <property type="molecule type" value="Genomic_DNA"/>
</dbReference>
<accession>A0A9E7GY42</accession>
<organism evidence="1 2">
    <name type="scientific">Musa troglodytarum</name>
    <name type="common">fe'i banana</name>
    <dbReference type="NCBI Taxonomy" id="320322"/>
    <lineage>
        <taxon>Eukaryota</taxon>
        <taxon>Viridiplantae</taxon>
        <taxon>Streptophyta</taxon>
        <taxon>Embryophyta</taxon>
        <taxon>Tracheophyta</taxon>
        <taxon>Spermatophyta</taxon>
        <taxon>Magnoliopsida</taxon>
        <taxon>Liliopsida</taxon>
        <taxon>Zingiberales</taxon>
        <taxon>Musaceae</taxon>
        <taxon>Musa</taxon>
    </lineage>
</organism>
<protein>
    <submittedName>
        <fullName evidence="1">Lipid phosphate phosphatase</fullName>
    </submittedName>
</protein>
<sequence length="145" mass="15465">MPVYYYPVRQPPSYNLAAVQPGLGDPNLISSGGKPAMPANSELLANLYRTAAPSPAATLQPQVIHVAADQARSYGAGMGYHVVPQQQQQHISHSPATTSNYGYEYFADHTRPQMYYSKATPVPLSSGVVNADATATADDKATRAT</sequence>
<dbReference type="AlphaFoldDB" id="A0A9E7GY42"/>
<evidence type="ECO:0000313" key="1">
    <source>
        <dbReference type="EMBL" id="URE23290.1"/>
    </source>
</evidence>